<evidence type="ECO:0000313" key="2">
    <source>
        <dbReference type="Proteomes" id="UP000092086"/>
    </source>
</evidence>
<evidence type="ECO:0000313" key="1">
    <source>
        <dbReference type="EMBL" id="OBG27797.1"/>
    </source>
</evidence>
<dbReference type="AlphaFoldDB" id="A0ABD6NVC8"/>
<dbReference type="Proteomes" id="UP000092086">
    <property type="component" value="Unassembled WGS sequence"/>
</dbReference>
<gene>
    <name evidence="1" type="ORF">A5672_04970</name>
</gene>
<comment type="caution">
    <text evidence="1">The sequence shown here is derived from an EMBL/GenBank/DDBJ whole genome shotgun (WGS) entry which is preliminary data.</text>
</comment>
<reference evidence="1 2" key="1">
    <citation type="submission" date="2016-06" db="EMBL/GenBank/DDBJ databases">
        <authorList>
            <person name="Sutton G."/>
            <person name="Brinkac L."/>
            <person name="Sanka R."/>
            <person name="Adams M."/>
            <person name="Lau E."/>
            <person name="Sam S."/>
            <person name="Sreng N."/>
            <person name="Him V."/>
            <person name="Kerleguer A."/>
            <person name="Cheng S."/>
        </authorList>
    </citation>
    <scope>NUCLEOTIDE SEQUENCE [LARGE SCALE GENOMIC DNA]</scope>
    <source>
        <strain evidence="1 2">E2978</strain>
    </source>
</reference>
<organism evidence="1 2">
    <name type="scientific">Mycobacterium alsense</name>
    <dbReference type="NCBI Taxonomy" id="324058"/>
    <lineage>
        <taxon>Bacteria</taxon>
        <taxon>Bacillati</taxon>
        <taxon>Actinomycetota</taxon>
        <taxon>Actinomycetes</taxon>
        <taxon>Mycobacteriales</taxon>
        <taxon>Mycobacteriaceae</taxon>
        <taxon>Mycobacterium</taxon>
    </lineage>
</organism>
<protein>
    <recommendedName>
        <fullName evidence="3">PE-PGRS family protein</fullName>
    </recommendedName>
</protein>
<dbReference type="RefSeq" id="WP_067319936.1">
    <property type="nucleotide sequence ID" value="NZ_JACKVH010000017.1"/>
</dbReference>
<sequence length="232" mass="22433">MAAAATAAESLNTPFGPISFTFGGTPPSGPDMTGPFSGWVNATTPLGAAQLSLSGMGLGSNTYQVTGGSLNWPLLATLLSTATSTGGPAVSGGGALLSSLQTAFTAAAHGDLLGAATAVASAPGNVLNGILFGSQSVTIPLDTSSLGGPTVNVNVPYPGLFASPQPITVSWPEFSYTPTGGPTYTVLGASNLPLQGTEVPGLVPLAANTIGAIPAGIAALVVQAATAIVAAV</sequence>
<evidence type="ECO:0008006" key="3">
    <source>
        <dbReference type="Google" id="ProtNLM"/>
    </source>
</evidence>
<dbReference type="EMBL" id="LZIT01000333">
    <property type="protein sequence ID" value="OBG27797.1"/>
    <property type="molecule type" value="Genomic_DNA"/>
</dbReference>
<accession>A0ABD6NVC8</accession>
<name>A0ABD6NVC8_9MYCO</name>
<proteinExistence type="predicted"/>